<dbReference type="AlphaFoldDB" id="A0A017RU34"/>
<gene>
    <name evidence="1" type="ORF">Q428_08770</name>
</gene>
<comment type="caution">
    <text evidence="1">The sequence shown here is derived from an EMBL/GenBank/DDBJ whole genome shotgun (WGS) entry which is preliminary data.</text>
</comment>
<evidence type="ECO:0000313" key="1">
    <source>
        <dbReference type="EMBL" id="EYE88283.1"/>
    </source>
</evidence>
<dbReference type="RefSeq" id="WP_035379990.1">
    <property type="nucleotide sequence ID" value="NZ_AZQP01000024.1"/>
</dbReference>
<dbReference type="Proteomes" id="UP000019681">
    <property type="component" value="Unassembled WGS sequence"/>
</dbReference>
<reference evidence="1 2" key="1">
    <citation type="journal article" date="2014" name="Genome Announc.">
        <title>Draft Genome Sequence of Fervidicella metallireducens Strain AeBT, an Iron-Reducing Thermoanaerobe from the Great Artesian Basin.</title>
        <authorList>
            <person name="Patel B.K."/>
        </authorList>
    </citation>
    <scope>NUCLEOTIDE SEQUENCE [LARGE SCALE GENOMIC DNA]</scope>
    <source>
        <strain evidence="1 2">AeB</strain>
    </source>
</reference>
<dbReference type="STRING" id="1403537.Q428_08770"/>
<evidence type="ECO:0000313" key="2">
    <source>
        <dbReference type="Proteomes" id="UP000019681"/>
    </source>
</evidence>
<accession>A0A017RU34</accession>
<protein>
    <submittedName>
        <fullName evidence="1">Uncharacterized protein</fullName>
    </submittedName>
</protein>
<proteinExistence type="predicted"/>
<dbReference type="Pfam" id="PF11985">
    <property type="entry name" value="Phage_Mu_Gp27"/>
    <property type="match status" value="1"/>
</dbReference>
<dbReference type="EMBL" id="AZQP01000024">
    <property type="protein sequence ID" value="EYE88283.1"/>
    <property type="molecule type" value="Genomic_DNA"/>
</dbReference>
<dbReference type="OrthoDB" id="1923353at2"/>
<dbReference type="InterPro" id="IPR021874">
    <property type="entry name" value="Phage_Mu_Gp27"/>
</dbReference>
<keyword evidence="2" id="KW-1185">Reference proteome</keyword>
<sequence>MGKNKRNRKHSKIDKLPTNLKDTVEQMMQTNFTYAEIADYIKSHGFDISVTSVWRHATNLNATVETLRMAQENFRVIMEEISRYPQLDTTEGIIRLLSHHVIEAIQNTKEEQWKDIDPLKLIREASSLVRAASYKSHTDIKNKEIFDTGLESVKVLVFESMAKERPELYREVSKFLDSKRTEGV</sequence>
<organism evidence="1 2">
    <name type="scientific">Fervidicella metallireducens AeB</name>
    <dbReference type="NCBI Taxonomy" id="1403537"/>
    <lineage>
        <taxon>Bacteria</taxon>
        <taxon>Bacillati</taxon>
        <taxon>Bacillota</taxon>
        <taxon>Clostridia</taxon>
        <taxon>Eubacteriales</taxon>
        <taxon>Clostridiaceae</taxon>
        <taxon>Fervidicella</taxon>
    </lineage>
</organism>
<name>A0A017RU34_9CLOT</name>